<evidence type="ECO:0000313" key="1">
    <source>
        <dbReference type="EMBL" id="RLU22028.1"/>
    </source>
</evidence>
<reference evidence="1" key="1">
    <citation type="journal article" date="2018" name="Genome Res.">
        <title>The genomic architecture and molecular evolution of ant odorant receptors.</title>
        <authorList>
            <person name="McKenzie S.K."/>
            <person name="Kronauer D.J.C."/>
        </authorList>
    </citation>
    <scope>NUCLEOTIDE SEQUENCE [LARGE SCALE GENOMIC DNA]</scope>
    <source>
        <strain evidence="1">Clonal line C1</strain>
    </source>
</reference>
<name>A0A3L8DQE5_OOCBI</name>
<accession>A0A3L8DQE5</accession>
<gene>
    <name evidence="1" type="ORF">DMN91_006407</name>
</gene>
<comment type="caution">
    <text evidence="1">The sequence shown here is derived from an EMBL/GenBank/DDBJ whole genome shotgun (WGS) entry which is preliminary data.</text>
</comment>
<proteinExistence type="predicted"/>
<dbReference type="AlphaFoldDB" id="A0A3L8DQE5"/>
<dbReference type="EMBL" id="QOIP01000006">
    <property type="protein sequence ID" value="RLU22028.1"/>
    <property type="molecule type" value="Genomic_DNA"/>
</dbReference>
<sequence>MIGDPRKSEWKVVDSSWRFCKNRLTNGEEEIPEGASDSDKPTTSVSSVCFLKSMAVDSDLFIVRSIIELFNHTSTDLLRHAVW</sequence>
<dbReference type="Proteomes" id="UP000279307">
    <property type="component" value="Chromosome 6"/>
</dbReference>
<organism evidence="1">
    <name type="scientific">Ooceraea biroi</name>
    <name type="common">Clonal raider ant</name>
    <name type="synonym">Cerapachys biroi</name>
    <dbReference type="NCBI Taxonomy" id="2015173"/>
    <lineage>
        <taxon>Eukaryota</taxon>
        <taxon>Metazoa</taxon>
        <taxon>Ecdysozoa</taxon>
        <taxon>Arthropoda</taxon>
        <taxon>Hexapoda</taxon>
        <taxon>Insecta</taxon>
        <taxon>Pterygota</taxon>
        <taxon>Neoptera</taxon>
        <taxon>Endopterygota</taxon>
        <taxon>Hymenoptera</taxon>
        <taxon>Apocrita</taxon>
        <taxon>Aculeata</taxon>
        <taxon>Formicoidea</taxon>
        <taxon>Formicidae</taxon>
        <taxon>Dorylinae</taxon>
        <taxon>Ooceraea</taxon>
    </lineage>
</organism>
<protein>
    <submittedName>
        <fullName evidence="1">Uncharacterized protein</fullName>
    </submittedName>
</protein>
<reference evidence="1" key="2">
    <citation type="submission" date="2018-07" db="EMBL/GenBank/DDBJ databases">
        <authorList>
            <person name="Mckenzie S.K."/>
            <person name="Kronauer D.J.C."/>
        </authorList>
    </citation>
    <scope>NUCLEOTIDE SEQUENCE</scope>
    <source>
        <strain evidence="1">Clonal line C1</strain>
    </source>
</reference>